<dbReference type="AlphaFoldDB" id="U4L8D7"/>
<evidence type="ECO:0000313" key="2">
    <source>
        <dbReference type="Proteomes" id="UP000018144"/>
    </source>
</evidence>
<protein>
    <submittedName>
        <fullName evidence="1">Uncharacterized protein</fullName>
    </submittedName>
</protein>
<reference evidence="1 2" key="1">
    <citation type="journal article" date="2013" name="PLoS Genet.">
        <title>The genome and development-dependent transcriptomes of Pyronema confluens: a window into fungal evolution.</title>
        <authorList>
            <person name="Traeger S."/>
            <person name="Altegoer F."/>
            <person name="Freitag M."/>
            <person name="Gabaldon T."/>
            <person name="Kempken F."/>
            <person name="Kumar A."/>
            <person name="Marcet-Houben M."/>
            <person name="Poggeler S."/>
            <person name="Stajich J.E."/>
            <person name="Nowrousian M."/>
        </authorList>
    </citation>
    <scope>NUCLEOTIDE SEQUENCE [LARGE SCALE GENOMIC DNA]</scope>
    <source>
        <strain evidence="2">CBS 100304</strain>
        <tissue evidence="1">Vegetative mycelium</tissue>
    </source>
</reference>
<dbReference type="Proteomes" id="UP000018144">
    <property type="component" value="Unassembled WGS sequence"/>
</dbReference>
<sequence length="85" mass="9811">MCTLPIIPLFRSTSHSARKIKTKFTLRAAIKNVAIFLDDICFVMRLEYNRTVFPTSKSSQDRREVRARDVGVSQAISSEYRALMR</sequence>
<dbReference type="EMBL" id="HF935778">
    <property type="protein sequence ID" value="CCX13107.1"/>
    <property type="molecule type" value="Genomic_DNA"/>
</dbReference>
<keyword evidence="2" id="KW-1185">Reference proteome</keyword>
<evidence type="ECO:0000313" key="1">
    <source>
        <dbReference type="EMBL" id="CCX13107.1"/>
    </source>
</evidence>
<organism evidence="1 2">
    <name type="scientific">Pyronema omphalodes (strain CBS 100304)</name>
    <name type="common">Pyronema confluens</name>
    <dbReference type="NCBI Taxonomy" id="1076935"/>
    <lineage>
        <taxon>Eukaryota</taxon>
        <taxon>Fungi</taxon>
        <taxon>Dikarya</taxon>
        <taxon>Ascomycota</taxon>
        <taxon>Pezizomycotina</taxon>
        <taxon>Pezizomycetes</taxon>
        <taxon>Pezizales</taxon>
        <taxon>Pyronemataceae</taxon>
        <taxon>Pyronema</taxon>
    </lineage>
</organism>
<accession>U4L8D7</accession>
<proteinExistence type="predicted"/>
<name>U4L8D7_PYROM</name>
<gene>
    <name evidence="1" type="ORF">PCON_12700</name>
</gene>